<protein>
    <submittedName>
        <fullName evidence="2">Uncharacterized protein</fullName>
    </submittedName>
</protein>
<feature type="region of interest" description="Disordered" evidence="1">
    <location>
        <begin position="1"/>
        <end position="92"/>
    </location>
</feature>
<feature type="compositionally biased region" description="Basic and acidic residues" evidence="1">
    <location>
        <begin position="83"/>
        <end position="92"/>
    </location>
</feature>
<organism evidence="2 3">
    <name type="scientific">Microthlaspi erraticum</name>
    <dbReference type="NCBI Taxonomy" id="1685480"/>
    <lineage>
        <taxon>Eukaryota</taxon>
        <taxon>Viridiplantae</taxon>
        <taxon>Streptophyta</taxon>
        <taxon>Embryophyta</taxon>
        <taxon>Tracheophyta</taxon>
        <taxon>Spermatophyta</taxon>
        <taxon>Magnoliopsida</taxon>
        <taxon>eudicotyledons</taxon>
        <taxon>Gunneridae</taxon>
        <taxon>Pentapetalae</taxon>
        <taxon>rosids</taxon>
        <taxon>malvids</taxon>
        <taxon>Brassicales</taxon>
        <taxon>Brassicaceae</taxon>
        <taxon>Coluteocarpeae</taxon>
        <taxon>Microthlaspi</taxon>
    </lineage>
</organism>
<dbReference type="AlphaFoldDB" id="A0A6D2ISN1"/>
<accession>A0A6D2ISN1</accession>
<keyword evidence="3" id="KW-1185">Reference proteome</keyword>
<proteinExistence type="predicted"/>
<gene>
    <name evidence="2" type="ORF">MERR_LOCUS15325</name>
</gene>
<name>A0A6D2ISN1_9BRAS</name>
<dbReference type="Proteomes" id="UP000467841">
    <property type="component" value="Unassembled WGS sequence"/>
</dbReference>
<feature type="compositionally biased region" description="Basic and acidic residues" evidence="1">
    <location>
        <begin position="61"/>
        <end position="72"/>
    </location>
</feature>
<sequence>MEISSRETPRGKIRVQEEGAEAPRSTTTMIPTPRRRGPPHGARDEPKNPSVKTEQNGETAIMKKEKQREILSRRWRGAPAAGEEGRSRLETL</sequence>
<comment type="caution">
    <text evidence="2">The sequence shown here is derived from an EMBL/GenBank/DDBJ whole genome shotgun (WGS) entry which is preliminary data.</text>
</comment>
<dbReference type="EMBL" id="CACVBM020001063">
    <property type="protein sequence ID" value="CAA7028090.1"/>
    <property type="molecule type" value="Genomic_DNA"/>
</dbReference>
<feature type="compositionally biased region" description="Basic and acidic residues" evidence="1">
    <location>
        <begin position="1"/>
        <end position="17"/>
    </location>
</feature>
<evidence type="ECO:0000256" key="1">
    <source>
        <dbReference type="SAM" id="MobiDB-lite"/>
    </source>
</evidence>
<reference evidence="2" key="1">
    <citation type="submission" date="2020-01" db="EMBL/GenBank/DDBJ databases">
        <authorList>
            <person name="Mishra B."/>
        </authorList>
    </citation>
    <scope>NUCLEOTIDE SEQUENCE [LARGE SCALE GENOMIC DNA]</scope>
</reference>
<evidence type="ECO:0000313" key="2">
    <source>
        <dbReference type="EMBL" id="CAA7028090.1"/>
    </source>
</evidence>
<evidence type="ECO:0000313" key="3">
    <source>
        <dbReference type="Proteomes" id="UP000467841"/>
    </source>
</evidence>